<proteinExistence type="predicted"/>
<comment type="caution">
    <text evidence="1">The sequence shown here is derived from an EMBL/GenBank/DDBJ whole genome shotgun (WGS) entry which is preliminary data.</text>
</comment>
<accession>A0A7W5DZ21</accession>
<dbReference type="AlphaFoldDB" id="A0A7W5DZ21"/>
<name>A0A7W5DZ21_9BACT</name>
<organism evidence="1 2">
    <name type="scientific">Aporhodopirellula rubra</name>
    <dbReference type="NCBI Taxonomy" id="980271"/>
    <lineage>
        <taxon>Bacteria</taxon>
        <taxon>Pseudomonadati</taxon>
        <taxon>Planctomycetota</taxon>
        <taxon>Planctomycetia</taxon>
        <taxon>Pirellulales</taxon>
        <taxon>Pirellulaceae</taxon>
        <taxon>Aporhodopirellula</taxon>
    </lineage>
</organism>
<evidence type="ECO:0000313" key="2">
    <source>
        <dbReference type="Proteomes" id="UP000536179"/>
    </source>
</evidence>
<keyword evidence="2" id="KW-1185">Reference proteome</keyword>
<protein>
    <submittedName>
        <fullName evidence="1">Uncharacterized protein</fullName>
    </submittedName>
</protein>
<gene>
    <name evidence="1" type="ORF">FHS27_002884</name>
</gene>
<sequence length="31" mass="3590">MNGVDNKGLQGLVEYRIEEKAWNENPSLQTR</sequence>
<dbReference type="Proteomes" id="UP000536179">
    <property type="component" value="Unassembled WGS sequence"/>
</dbReference>
<reference evidence="1 2" key="1">
    <citation type="submission" date="2020-08" db="EMBL/GenBank/DDBJ databases">
        <title>Genomic Encyclopedia of Type Strains, Phase III (KMG-III): the genomes of soil and plant-associated and newly described type strains.</title>
        <authorList>
            <person name="Whitman W."/>
        </authorList>
    </citation>
    <scope>NUCLEOTIDE SEQUENCE [LARGE SCALE GENOMIC DNA]</scope>
    <source>
        <strain evidence="1 2">CECT 8075</strain>
    </source>
</reference>
<dbReference type="EMBL" id="JACHXU010000009">
    <property type="protein sequence ID" value="MBB3207065.1"/>
    <property type="molecule type" value="Genomic_DNA"/>
</dbReference>
<evidence type="ECO:0000313" key="1">
    <source>
        <dbReference type="EMBL" id="MBB3207065.1"/>
    </source>
</evidence>